<name>A0A370TDV6_9HELO</name>
<evidence type="ECO:0000256" key="6">
    <source>
        <dbReference type="SAM" id="Phobius"/>
    </source>
</evidence>
<keyword evidence="2 6" id="KW-0812">Transmembrane</keyword>
<dbReference type="InterPro" id="IPR052337">
    <property type="entry name" value="SAT4-like"/>
</dbReference>
<feature type="domain" description="Rhodopsin" evidence="7">
    <location>
        <begin position="41"/>
        <end position="281"/>
    </location>
</feature>
<dbReference type="STRING" id="2656787.A0A370TDV6"/>
<sequence>MGLQVLRAVSKAATGSKDSHQEAIVVVEVILVALAIIVYSLKLYTRCFILRRVGIDDYIMGVAVALSLGLSIIACIGTKYGWGSHIQDIPFQNFTLLLFLSWLTQVIFNACAALVKISILVFYLQLAEDSIIRGFRIVVFCAIGVITSFFIAYTFVTIFQCNPVQAYWDPFTMKTKCLDPSLGLLLHGILNSVFDFFVFFLPMPIVWKLQIIQRQRFELLGVFAIGFVACILGAIRIHFLMICQQSSDSPWAGYYFWCFQCAEINIGIVCASLPPLKALLKHILHKPAMDATGASDTNDSRRRWAIFQNSKMSSIQLLDQEHARDSAVKG</sequence>
<feature type="transmembrane region" description="Helical" evidence="6">
    <location>
        <begin position="184"/>
        <end position="207"/>
    </location>
</feature>
<dbReference type="GeneID" id="43601950"/>
<dbReference type="PANTHER" id="PTHR33048">
    <property type="entry name" value="PTH11-LIKE INTEGRAL MEMBRANE PROTEIN (AFU_ORTHOLOGUE AFUA_5G11245)"/>
    <property type="match status" value="1"/>
</dbReference>
<evidence type="ECO:0000256" key="4">
    <source>
        <dbReference type="ARBA" id="ARBA00023136"/>
    </source>
</evidence>
<gene>
    <name evidence="8" type="ORF">BP5553_09101</name>
</gene>
<feature type="transmembrane region" description="Helical" evidence="6">
    <location>
        <begin position="62"/>
        <end position="82"/>
    </location>
</feature>
<keyword evidence="4 6" id="KW-0472">Membrane</keyword>
<comment type="caution">
    <text evidence="8">The sequence shown here is derived from an EMBL/GenBank/DDBJ whole genome shotgun (WGS) entry which is preliminary data.</text>
</comment>
<dbReference type="Pfam" id="PF20684">
    <property type="entry name" value="Fung_rhodopsin"/>
    <property type="match status" value="1"/>
</dbReference>
<evidence type="ECO:0000256" key="5">
    <source>
        <dbReference type="ARBA" id="ARBA00038359"/>
    </source>
</evidence>
<evidence type="ECO:0000313" key="8">
    <source>
        <dbReference type="EMBL" id="RDL32645.1"/>
    </source>
</evidence>
<feature type="transmembrane region" description="Helical" evidence="6">
    <location>
        <begin position="254"/>
        <end position="276"/>
    </location>
</feature>
<dbReference type="OrthoDB" id="444631at2759"/>
<comment type="similarity">
    <text evidence="5">Belongs to the SAT4 family.</text>
</comment>
<dbReference type="GO" id="GO:0016020">
    <property type="term" value="C:membrane"/>
    <property type="evidence" value="ECO:0007669"/>
    <property type="project" value="UniProtKB-SubCell"/>
</dbReference>
<proteinExistence type="inferred from homology"/>
<dbReference type="RefSeq" id="XP_031866367.1">
    <property type="nucleotide sequence ID" value="XM_032017724.1"/>
</dbReference>
<keyword evidence="9" id="KW-1185">Reference proteome</keyword>
<feature type="transmembrane region" description="Helical" evidence="6">
    <location>
        <begin position="102"/>
        <end position="125"/>
    </location>
</feature>
<protein>
    <recommendedName>
        <fullName evidence="7">Rhodopsin domain-containing protein</fullName>
    </recommendedName>
</protein>
<reference evidence="8 9" key="1">
    <citation type="journal article" date="2018" name="IMA Fungus">
        <title>IMA Genome-F 9: Draft genome sequence of Annulohypoxylon stygium, Aspergillus mulundensis, Berkeleyomyces basicola (syn. Thielaviopsis basicola), Ceratocystis smalleyi, two Cercospora beticola strains, Coleophoma cylindrospora, Fusarium fracticaudum, Phialophora cf. hyalina, and Morchella septimelata.</title>
        <authorList>
            <person name="Wingfield B.D."/>
            <person name="Bills G.F."/>
            <person name="Dong Y."/>
            <person name="Huang W."/>
            <person name="Nel W.J."/>
            <person name="Swalarsk-Parry B.S."/>
            <person name="Vaghefi N."/>
            <person name="Wilken P.M."/>
            <person name="An Z."/>
            <person name="de Beer Z.W."/>
            <person name="De Vos L."/>
            <person name="Chen L."/>
            <person name="Duong T.A."/>
            <person name="Gao Y."/>
            <person name="Hammerbacher A."/>
            <person name="Kikkert J.R."/>
            <person name="Li Y."/>
            <person name="Li H."/>
            <person name="Li K."/>
            <person name="Li Q."/>
            <person name="Liu X."/>
            <person name="Ma X."/>
            <person name="Naidoo K."/>
            <person name="Pethybridge S.J."/>
            <person name="Sun J."/>
            <person name="Steenkamp E.T."/>
            <person name="van der Nest M.A."/>
            <person name="van Wyk S."/>
            <person name="Wingfield M.J."/>
            <person name="Xiong C."/>
            <person name="Yue Q."/>
            <person name="Zhang X."/>
        </authorList>
    </citation>
    <scope>NUCLEOTIDE SEQUENCE [LARGE SCALE GENOMIC DNA]</scope>
    <source>
        <strain evidence="8 9">BP 5553</strain>
    </source>
</reference>
<dbReference type="EMBL" id="NPIC01000010">
    <property type="protein sequence ID" value="RDL32645.1"/>
    <property type="molecule type" value="Genomic_DNA"/>
</dbReference>
<keyword evidence="3 6" id="KW-1133">Transmembrane helix</keyword>
<feature type="transmembrane region" description="Helical" evidence="6">
    <location>
        <begin position="137"/>
        <end position="159"/>
    </location>
</feature>
<evidence type="ECO:0000259" key="7">
    <source>
        <dbReference type="Pfam" id="PF20684"/>
    </source>
</evidence>
<dbReference type="Proteomes" id="UP000254866">
    <property type="component" value="Unassembled WGS sequence"/>
</dbReference>
<dbReference type="PANTHER" id="PTHR33048:SF129">
    <property type="entry name" value="INTEGRAL MEMBRANE PROTEIN-RELATED"/>
    <property type="match status" value="1"/>
</dbReference>
<feature type="transmembrane region" description="Helical" evidence="6">
    <location>
        <begin position="219"/>
        <end position="242"/>
    </location>
</feature>
<evidence type="ECO:0000256" key="3">
    <source>
        <dbReference type="ARBA" id="ARBA00022989"/>
    </source>
</evidence>
<accession>A0A370TDV6</accession>
<dbReference type="AlphaFoldDB" id="A0A370TDV6"/>
<evidence type="ECO:0000256" key="2">
    <source>
        <dbReference type="ARBA" id="ARBA00022692"/>
    </source>
</evidence>
<dbReference type="InterPro" id="IPR049326">
    <property type="entry name" value="Rhodopsin_dom_fungi"/>
</dbReference>
<evidence type="ECO:0000313" key="9">
    <source>
        <dbReference type="Proteomes" id="UP000254866"/>
    </source>
</evidence>
<feature type="transmembrane region" description="Helical" evidence="6">
    <location>
        <begin position="23"/>
        <end position="41"/>
    </location>
</feature>
<comment type="subcellular location">
    <subcellularLocation>
        <location evidence="1">Membrane</location>
        <topology evidence="1">Multi-pass membrane protein</topology>
    </subcellularLocation>
</comment>
<organism evidence="8 9">
    <name type="scientific">Venustampulla echinocandica</name>
    <dbReference type="NCBI Taxonomy" id="2656787"/>
    <lineage>
        <taxon>Eukaryota</taxon>
        <taxon>Fungi</taxon>
        <taxon>Dikarya</taxon>
        <taxon>Ascomycota</taxon>
        <taxon>Pezizomycotina</taxon>
        <taxon>Leotiomycetes</taxon>
        <taxon>Helotiales</taxon>
        <taxon>Pleuroascaceae</taxon>
        <taxon>Venustampulla</taxon>
    </lineage>
</organism>
<evidence type="ECO:0000256" key="1">
    <source>
        <dbReference type="ARBA" id="ARBA00004141"/>
    </source>
</evidence>